<dbReference type="InterPro" id="IPR016024">
    <property type="entry name" value="ARM-type_fold"/>
</dbReference>
<dbReference type="PANTHER" id="PTHR36029">
    <property type="entry name" value="TSET COMPLEX MEMBER TSTA"/>
    <property type="match status" value="1"/>
</dbReference>
<protein>
    <submittedName>
        <fullName evidence="3">Tset complex member tsta</fullName>
    </submittedName>
</protein>
<comment type="caution">
    <text evidence="3">The sequence shown here is derived from an EMBL/GenBank/DDBJ whole genome shotgun (WGS) entry which is preliminary data.</text>
</comment>
<dbReference type="GO" id="GO:0006897">
    <property type="term" value="P:endocytosis"/>
    <property type="evidence" value="ECO:0007669"/>
    <property type="project" value="InterPro"/>
</dbReference>
<proteinExistence type="predicted"/>
<dbReference type="PANTHER" id="PTHR36029:SF1">
    <property type="entry name" value="PROTEIN TPLATE"/>
    <property type="match status" value="1"/>
</dbReference>
<feature type="region of interest" description="Disordered" evidence="2">
    <location>
        <begin position="622"/>
        <end position="654"/>
    </location>
</feature>
<dbReference type="Proteomes" id="UP001149090">
    <property type="component" value="Unassembled WGS sequence"/>
</dbReference>
<dbReference type="SUPFAM" id="SSF48371">
    <property type="entry name" value="ARM repeat"/>
    <property type="match status" value="1"/>
</dbReference>
<evidence type="ECO:0000256" key="1">
    <source>
        <dbReference type="SAM" id="Coils"/>
    </source>
</evidence>
<accession>A0A9Q0LS99</accession>
<dbReference type="InterPro" id="IPR037501">
    <property type="entry name" value="TPLATE"/>
</dbReference>
<sequence>MEVIELGLKEELSSKDTSKQLNSLTKLLQDCSEGKDISQFFGLVIGNCLLNEDTHRIVKILAYQILKHISGFSKIKYDQEWISIIPTILRDLHSGDYEIIISAIRCLNYIPTSILNDFFTKYQDKFFFILQKNDHEYVLKSMVDTIGNLIIFNLRKVSGIDRIFIKKIIRQILYLILDDRDRVSISGFNFIRTIFCEVFYNYSYNITDTPLKNQDENYTNHLKIAEYLSKKILINFSEFSKRFSCLNSNQKYLCVLPLTLSISRVFLPSDDPFLKENQNHDSQAKSYLIQKDIEDLVYVYFFPALNCFNDQLIFEICQSILHLAVLDTQKIKQDWIKKVIEKYLELLEREDSQYNNTLIVSKIIKVLPLLKETKQLSFMERLFPFIIQLEERESRIFTLVRIFTGVLKQTVSTFQIEDYFRNIKRRTPIKKLIRDPNIRYLLTESKHTFREEFVFSLMKCMIDRLNQPKYLIYQRTEKEKKNQSKKNIEKEKSNQDEDLLDLNPDVWEENKEDSVHEIFTIELIVSIDLLDSFLSILIWDCSGRTSAQDSLLRLCYHVFLSIEELDLPQILTIKSDKIMKKIIDLYPNIPNDGIKIHILYLLSNFIRNSNTKKKLGESNKEIAKKNGEEDENENENEKQSKNANKKSKKNSNDQTNSKFVLHLIQRRLLATDLKWKQKELMAKQARTGFLGENAKPEKIIDSFENPNYFLLFQCVMILSQRFEDLLQEIEAILIEFKSLEKNLEIFEIEHSMFVLKHIQTQVANLKKKNETQNKKSITKKTKIKSVAEFPRIEETKQGKINKIDEEFNFFFFRAITTEESKIYESLNFKNFITQKNEENTQLVNQQESAQSLEIQMNLSTIQTKEFQLCSGSSDPVRLEVNHFINKHNKRIDLNLKITNMTDQVLENFILQIHISGQLSPINNDQKSLIINLNQLQPFQVKYSTVPFIIFQLDFNTFYFQLLMQNQQQNTIKIKQHPSQIVSFAPYHLPLNDFLGPSPYLPEIFNSVWNSLKFHLFIDSILVNSKITTENLLQFIQSKPFSLIFNLQIPNHNQFAFSSKTWFNDHLAFTVTEIFIEDFIYRFEFRTNNEFVLNAINQTKKNWIAFISNNSLDLKEN</sequence>
<evidence type="ECO:0000256" key="2">
    <source>
        <dbReference type="SAM" id="MobiDB-lite"/>
    </source>
</evidence>
<keyword evidence="4" id="KW-1185">Reference proteome</keyword>
<evidence type="ECO:0000313" key="3">
    <source>
        <dbReference type="EMBL" id="KAJ5078078.1"/>
    </source>
</evidence>
<dbReference type="EMBL" id="JAPDFW010000055">
    <property type="protein sequence ID" value="KAJ5078078.1"/>
    <property type="molecule type" value="Genomic_DNA"/>
</dbReference>
<dbReference type="AlphaFoldDB" id="A0A9Q0LS99"/>
<keyword evidence="1" id="KW-0175">Coiled coil</keyword>
<gene>
    <name evidence="3" type="ORF">M0811_05336</name>
</gene>
<evidence type="ECO:0000313" key="4">
    <source>
        <dbReference type="Proteomes" id="UP001149090"/>
    </source>
</evidence>
<organism evidence="3 4">
    <name type="scientific">Anaeramoeba ignava</name>
    <name type="common">Anaerobic marine amoeba</name>
    <dbReference type="NCBI Taxonomy" id="1746090"/>
    <lineage>
        <taxon>Eukaryota</taxon>
        <taxon>Metamonada</taxon>
        <taxon>Anaeramoebidae</taxon>
        <taxon>Anaeramoeba</taxon>
    </lineage>
</organism>
<name>A0A9Q0LS99_ANAIG</name>
<reference evidence="3" key="1">
    <citation type="submission" date="2022-10" db="EMBL/GenBank/DDBJ databases">
        <title>Novel sulphate-reducing endosymbionts in the free-living metamonad Anaeramoeba.</title>
        <authorList>
            <person name="Jerlstrom-Hultqvist J."/>
            <person name="Cepicka I."/>
            <person name="Gallot-Lavallee L."/>
            <person name="Salas-Leiva D."/>
            <person name="Curtis B.A."/>
            <person name="Zahonova K."/>
            <person name="Pipaliya S."/>
            <person name="Dacks J."/>
            <person name="Roger A.J."/>
        </authorList>
    </citation>
    <scope>NUCLEOTIDE SEQUENCE</scope>
    <source>
        <strain evidence="3">BMAN</strain>
    </source>
</reference>
<feature type="coiled-coil region" evidence="1">
    <location>
        <begin position="722"/>
        <end position="775"/>
    </location>
</feature>